<keyword evidence="1" id="KW-1133">Transmembrane helix</keyword>
<keyword evidence="3" id="KW-1185">Reference proteome</keyword>
<proteinExistence type="predicted"/>
<gene>
    <name evidence="2" type="ORF">SAMN04487935_2192</name>
</gene>
<sequence>MQFVRLILLTIVTFAVIQDSIACSGYKITKGNSTFFGSNHDAWFTTPHIWFETANLNQYGAAFTGARFDGENGYAPQSGMNEMGLAFERLSSYHPKQESFANRKTISNPTKYLKDILHACKTVEEVREYIGKYDHSYFIEDVFIYVDKSGKYLIVEPYKLTIGKEPTYVISNFCPSITPEKNANKLDRYRNGVAFLKNGIDTTLAFCTALSDVMHVCRKKIGDGTLLSSIWDLNNGTVNLYFYHDFKRTVQFNLSEELKKGDHIIAVATLFPKNPEFEKLRNYKTPKDSILIGVFMVASAGFFLLTSIFFLIQYLKRRARKYSHVQLLLFPMGLIMFYYMYVLSGPANVFYFPAPYKDPTNVFISLTSYIPFLLLLLILPFCMVNYRLIKEKSWSLPAKWLFTFNNLIYMILIGLFLYWRFYDVFN</sequence>
<dbReference type="Proteomes" id="UP000199580">
    <property type="component" value="Unassembled WGS sequence"/>
</dbReference>
<feature type="transmembrane region" description="Helical" evidence="1">
    <location>
        <begin position="290"/>
        <end position="312"/>
    </location>
</feature>
<feature type="transmembrane region" description="Helical" evidence="1">
    <location>
        <begin position="362"/>
        <end position="388"/>
    </location>
</feature>
<reference evidence="2 3" key="1">
    <citation type="submission" date="2016-10" db="EMBL/GenBank/DDBJ databases">
        <authorList>
            <person name="de Groot N.N."/>
        </authorList>
    </citation>
    <scope>NUCLEOTIDE SEQUENCE [LARGE SCALE GENOMIC DNA]</scope>
    <source>
        <strain evidence="2 3">CGMCC 1.10076</strain>
    </source>
</reference>
<dbReference type="AlphaFoldDB" id="A0A1G8Y5F3"/>
<feature type="transmembrane region" description="Helical" evidence="1">
    <location>
        <begin position="324"/>
        <end position="342"/>
    </location>
</feature>
<dbReference type="InterPro" id="IPR029055">
    <property type="entry name" value="Ntn_hydrolases_N"/>
</dbReference>
<dbReference type="Gene3D" id="3.60.60.10">
    <property type="entry name" value="Penicillin V Acylase, Chain A"/>
    <property type="match status" value="1"/>
</dbReference>
<dbReference type="EMBL" id="FNEZ01000003">
    <property type="protein sequence ID" value="SDJ97867.1"/>
    <property type="molecule type" value="Genomic_DNA"/>
</dbReference>
<evidence type="ECO:0000313" key="2">
    <source>
        <dbReference type="EMBL" id="SDJ97867.1"/>
    </source>
</evidence>
<protein>
    <recommendedName>
        <fullName evidence="4">Linear amide C-N hydrolases, choloylglycine hydrolase family</fullName>
    </recommendedName>
</protein>
<feature type="transmembrane region" description="Helical" evidence="1">
    <location>
        <begin position="400"/>
        <end position="421"/>
    </location>
</feature>
<organism evidence="2 3">
    <name type="scientific">Flavobacterium noncentrifugens</name>
    <dbReference type="NCBI Taxonomy" id="1128970"/>
    <lineage>
        <taxon>Bacteria</taxon>
        <taxon>Pseudomonadati</taxon>
        <taxon>Bacteroidota</taxon>
        <taxon>Flavobacteriia</taxon>
        <taxon>Flavobacteriales</taxon>
        <taxon>Flavobacteriaceae</taxon>
        <taxon>Flavobacterium</taxon>
    </lineage>
</organism>
<name>A0A1G8Y5F3_9FLAO</name>
<dbReference type="STRING" id="1128970.SAMN04487935_2192"/>
<evidence type="ECO:0000313" key="3">
    <source>
        <dbReference type="Proteomes" id="UP000199580"/>
    </source>
</evidence>
<evidence type="ECO:0000256" key="1">
    <source>
        <dbReference type="SAM" id="Phobius"/>
    </source>
</evidence>
<evidence type="ECO:0008006" key="4">
    <source>
        <dbReference type="Google" id="ProtNLM"/>
    </source>
</evidence>
<dbReference type="SUPFAM" id="SSF56235">
    <property type="entry name" value="N-terminal nucleophile aminohydrolases (Ntn hydrolases)"/>
    <property type="match status" value="1"/>
</dbReference>
<accession>A0A1G8Y5F3</accession>
<keyword evidence="1" id="KW-0472">Membrane</keyword>
<keyword evidence="1" id="KW-0812">Transmembrane</keyword>